<dbReference type="Gene3D" id="3.90.1150.10">
    <property type="entry name" value="Aspartate Aminotransferase, domain 1"/>
    <property type="match status" value="1"/>
</dbReference>
<dbReference type="InterPro" id="IPR015421">
    <property type="entry name" value="PyrdxlP-dep_Trfase_major"/>
</dbReference>
<name>A0A1I0IRH2_9BACT</name>
<keyword evidence="2 3" id="KW-0663">Pyridoxal phosphate</keyword>
<dbReference type="Pfam" id="PF00202">
    <property type="entry name" value="Aminotran_3"/>
    <property type="match status" value="1"/>
</dbReference>
<keyword evidence="5" id="KW-0808">Transferase</keyword>
<dbReference type="GO" id="GO:0008483">
    <property type="term" value="F:transaminase activity"/>
    <property type="evidence" value="ECO:0007669"/>
    <property type="project" value="UniProtKB-KW"/>
</dbReference>
<dbReference type="InterPro" id="IPR049704">
    <property type="entry name" value="Aminotrans_3_PPA_site"/>
</dbReference>
<dbReference type="InterPro" id="IPR015424">
    <property type="entry name" value="PyrdxlP-dep_Trfase"/>
</dbReference>
<dbReference type="PANTHER" id="PTHR43713:SF3">
    <property type="entry name" value="GLUTAMATE-1-SEMIALDEHYDE 2,1-AMINOMUTASE 1, CHLOROPLASTIC-RELATED"/>
    <property type="match status" value="1"/>
</dbReference>
<evidence type="ECO:0000313" key="5">
    <source>
        <dbReference type="EMBL" id="SET99089.1"/>
    </source>
</evidence>
<keyword evidence="6" id="KW-1185">Reference proteome</keyword>
<comment type="cofactor">
    <cofactor evidence="1">
        <name>pyridoxal 5'-phosphate</name>
        <dbReference type="ChEBI" id="CHEBI:597326"/>
    </cofactor>
</comment>
<dbReference type="EMBL" id="FOIJ01000006">
    <property type="protein sequence ID" value="SET99089.1"/>
    <property type="molecule type" value="Genomic_DNA"/>
</dbReference>
<protein>
    <submittedName>
        <fullName evidence="5">Glutamate-1-semialdehyde aminotransferase</fullName>
    </submittedName>
</protein>
<evidence type="ECO:0000256" key="4">
    <source>
        <dbReference type="SAM" id="MobiDB-lite"/>
    </source>
</evidence>
<proteinExistence type="inferred from homology"/>
<feature type="region of interest" description="Disordered" evidence="4">
    <location>
        <begin position="1"/>
        <end position="45"/>
    </location>
</feature>
<evidence type="ECO:0000256" key="1">
    <source>
        <dbReference type="ARBA" id="ARBA00001933"/>
    </source>
</evidence>
<dbReference type="GO" id="GO:0030170">
    <property type="term" value="F:pyridoxal phosphate binding"/>
    <property type="evidence" value="ECO:0007669"/>
    <property type="project" value="InterPro"/>
</dbReference>
<feature type="compositionally biased region" description="Low complexity" evidence="4">
    <location>
        <begin position="21"/>
        <end position="31"/>
    </location>
</feature>
<gene>
    <name evidence="5" type="ORF">SAMN05443639_106200</name>
</gene>
<dbReference type="RefSeq" id="WP_093520389.1">
    <property type="nucleotide sequence ID" value="NZ_FOIJ01000006.1"/>
</dbReference>
<dbReference type="PANTHER" id="PTHR43713">
    <property type="entry name" value="GLUTAMATE-1-SEMIALDEHYDE 2,1-AMINOMUTASE"/>
    <property type="match status" value="1"/>
</dbReference>
<evidence type="ECO:0000256" key="3">
    <source>
        <dbReference type="RuleBase" id="RU003560"/>
    </source>
</evidence>
<feature type="compositionally biased region" description="Polar residues" evidence="4">
    <location>
        <begin position="8"/>
        <end position="20"/>
    </location>
</feature>
<keyword evidence="5" id="KW-0032">Aminotransferase</keyword>
<evidence type="ECO:0000313" key="6">
    <source>
        <dbReference type="Proteomes" id="UP000199181"/>
    </source>
</evidence>
<organism evidence="5 6">
    <name type="scientific">Stigmatella erecta</name>
    <dbReference type="NCBI Taxonomy" id="83460"/>
    <lineage>
        <taxon>Bacteria</taxon>
        <taxon>Pseudomonadati</taxon>
        <taxon>Myxococcota</taxon>
        <taxon>Myxococcia</taxon>
        <taxon>Myxococcales</taxon>
        <taxon>Cystobacterineae</taxon>
        <taxon>Archangiaceae</taxon>
        <taxon>Stigmatella</taxon>
    </lineage>
</organism>
<dbReference type="Proteomes" id="UP000199181">
    <property type="component" value="Unassembled WGS sequence"/>
</dbReference>
<dbReference type="Gene3D" id="3.40.640.10">
    <property type="entry name" value="Type I PLP-dependent aspartate aminotransferase-like (Major domain)"/>
    <property type="match status" value="1"/>
</dbReference>
<reference evidence="6" key="1">
    <citation type="submission" date="2016-10" db="EMBL/GenBank/DDBJ databases">
        <authorList>
            <person name="Varghese N."/>
            <person name="Submissions S."/>
        </authorList>
    </citation>
    <scope>NUCLEOTIDE SEQUENCE [LARGE SCALE GENOMIC DNA]</scope>
    <source>
        <strain evidence="6">DSM 16858</strain>
    </source>
</reference>
<dbReference type="InterPro" id="IPR015422">
    <property type="entry name" value="PyrdxlP-dep_Trfase_small"/>
</dbReference>
<dbReference type="InterPro" id="IPR005814">
    <property type="entry name" value="Aminotrans_3"/>
</dbReference>
<comment type="similarity">
    <text evidence="3">Belongs to the class-III pyridoxal-phosphate-dependent aminotransferase family.</text>
</comment>
<accession>A0A1I0IRH2</accession>
<dbReference type="AlphaFoldDB" id="A0A1I0IRH2"/>
<dbReference type="SUPFAM" id="SSF53383">
    <property type="entry name" value="PLP-dependent transferases"/>
    <property type="match status" value="1"/>
</dbReference>
<evidence type="ECO:0000256" key="2">
    <source>
        <dbReference type="ARBA" id="ARBA00022898"/>
    </source>
</evidence>
<sequence>MKPERTRTQALKNPPRSTQKASARVVGRRAPAPAPRKPVKSKAPAAGERRAAVVEAYFKSLFTQPWMQDLTADLMRRQPKSNARMAELRKHSVTNAGFWPFFSIFMPLCIERAEGGRLYDIDGNEYLDCFLGFGAQSLHGHNPEPVVQAVKGLLGKSVGNAYASSLELEYVKLLKEFMPHRERFAFQNSGSDATSAAIRLARAHSGRRLVVRFEGSINGQYDVVSYNSHAAFYGHPLMPYPKAKGPMVPLRSFNRGAQVLGKEDLLILTFNDPASLDIIKKRKNEIACVLTEPIPTAFPFPDKAIPFVKELGEVCRKSGVLLVLDEVHSGFRYGPSGVTGAANLHADLVTYGKVITALGLPLSAIGGRSDILERAASSGQAIHDYGQKTLLATTHINNHLSLAASYASLSLLKQKGEGFYTRTRQKAQFLRGAISEMKVNDEVSLQLPGWGEFFGYMSFMRNGAPMNSTRDFIQATYPAANVVLALLLRRKGLYYHGVPYFYTGDGHTQEDLNFAVKHIHEAVGEMKQNGFAFDVSE</sequence>
<dbReference type="PROSITE" id="PS00600">
    <property type="entry name" value="AA_TRANSFER_CLASS_3"/>
    <property type="match status" value="1"/>
</dbReference>